<dbReference type="GO" id="GO:0008270">
    <property type="term" value="F:zinc ion binding"/>
    <property type="evidence" value="ECO:0007669"/>
    <property type="project" value="InterPro"/>
</dbReference>
<proteinExistence type="predicted"/>
<keyword evidence="3" id="KW-0805">Transcription regulation</keyword>
<comment type="caution">
    <text evidence="7">The sequence shown here is derived from an EMBL/GenBank/DDBJ whole genome shotgun (WGS) entry which is preliminary data.</text>
</comment>
<dbReference type="PANTHER" id="PTHR47338:SF16">
    <property type="entry name" value="TRANSCRIPTION FACTOR, PUTATIVE (AFU_ORTHOLOGUE AFUA_2G09360)-RELATED"/>
    <property type="match status" value="1"/>
</dbReference>
<dbReference type="GO" id="GO:0003677">
    <property type="term" value="F:DNA binding"/>
    <property type="evidence" value="ECO:0007669"/>
    <property type="project" value="InterPro"/>
</dbReference>
<keyword evidence="2" id="KW-0479">Metal-binding</keyword>
<dbReference type="Proteomes" id="UP001251528">
    <property type="component" value="Unassembled WGS sequence"/>
</dbReference>
<keyword evidence="8" id="KW-1185">Reference proteome</keyword>
<evidence type="ECO:0000256" key="2">
    <source>
        <dbReference type="ARBA" id="ARBA00022723"/>
    </source>
</evidence>
<dbReference type="Pfam" id="PF04082">
    <property type="entry name" value="Fungal_trans"/>
    <property type="match status" value="1"/>
</dbReference>
<reference evidence="7" key="1">
    <citation type="submission" date="2023-06" db="EMBL/GenBank/DDBJ databases">
        <title>Conoideocrella luteorostrata (Hypocreales: Clavicipitaceae), a potential biocontrol fungus for elongate hemlock scale in United States Christmas tree production areas.</title>
        <authorList>
            <person name="Barrett H."/>
            <person name="Lovett B."/>
            <person name="Macias A.M."/>
            <person name="Stajich J.E."/>
            <person name="Kasson M.T."/>
        </authorList>
    </citation>
    <scope>NUCLEOTIDE SEQUENCE</scope>
    <source>
        <strain evidence="7">ARSEF 14590</strain>
    </source>
</reference>
<protein>
    <recommendedName>
        <fullName evidence="6">Xylanolytic transcriptional activator regulatory domain-containing protein</fullName>
    </recommendedName>
</protein>
<dbReference type="EMBL" id="JASWJB010000065">
    <property type="protein sequence ID" value="KAK2602028.1"/>
    <property type="molecule type" value="Genomic_DNA"/>
</dbReference>
<dbReference type="InterPro" id="IPR007219">
    <property type="entry name" value="XnlR_reg_dom"/>
</dbReference>
<sequence length="573" mass="65034">MTSNYEELNSLRSLSVCVSKCTTFFVCRHASRPVSHKEARTRRRKCKIIPGHLRCQICETQNLVCSRAGTLAGASYRSPGEARQQIQHQTVVVPAHENATSASVGIWDKSVCVELVDLYFTYIHDQFHSMFHRPSFMLDLQQNKAPNVIVYAMMATAARFSDNAMFAGIPPPNRAEPYARESQALLNLRDISVSTIHACVLLGTVSISDGEAAAESVFYSAACRIANCLDLPTLSSPSPITRDIYLRVYWTLCMIDVWSSDGMNLPRQMTRRGNVPLPLDEETFLNLSPEGTSDLDLPINPDRNNSLLAQMIKLNSILLEVNDYIKDLTTAPLALGSEDRVADLSLKLDNWLITLPDYMRDTPENLRAYAAKGLGRFFVAIYLGYYHFGQLLFYQYLDEQQSGLLPTSSAVECGAQKCKEHAMYLSRIIDAAMSTPGCDVKYSMVGHITVVASSVHIHTLLFETDEKEIRQARGQLERNFDHLVTLRKYWSTLEVCFSRLKTFHELCRRSMHTSYRMDRWMLRFLTEFARPIDAEERQDGENSDLDFKVWMGENIERDVTSWETANNSHSMYS</sequence>
<dbReference type="InterPro" id="IPR050815">
    <property type="entry name" value="TF_fung"/>
</dbReference>
<dbReference type="GO" id="GO:0005634">
    <property type="term" value="C:nucleus"/>
    <property type="evidence" value="ECO:0007669"/>
    <property type="project" value="UniProtKB-SubCell"/>
</dbReference>
<organism evidence="7 8">
    <name type="scientific">Conoideocrella luteorostrata</name>
    <dbReference type="NCBI Taxonomy" id="1105319"/>
    <lineage>
        <taxon>Eukaryota</taxon>
        <taxon>Fungi</taxon>
        <taxon>Dikarya</taxon>
        <taxon>Ascomycota</taxon>
        <taxon>Pezizomycotina</taxon>
        <taxon>Sordariomycetes</taxon>
        <taxon>Hypocreomycetidae</taxon>
        <taxon>Hypocreales</taxon>
        <taxon>Clavicipitaceae</taxon>
        <taxon>Conoideocrella</taxon>
    </lineage>
</organism>
<dbReference type="AlphaFoldDB" id="A0AAJ0CRD8"/>
<dbReference type="GO" id="GO:0000981">
    <property type="term" value="F:DNA-binding transcription factor activity, RNA polymerase II-specific"/>
    <property type="evidence" value="ECO:0007669"/>
    <property type="project" value="InterPro"/>
</dbReference>
<comment type="subcellular location">
    <subcellularLocation>
        <location evidence="1">Nucleus</location>
    </subcellularLocation>
</comment>
<evidence type="ECO:0000313" key="7">
    <source>
        <dbReference type="EMBL" id="KAK2602028.1"/>
    </source>
</evidence>
<evidence type="ECO:0000256" key="4">
    <source>
        <dbReference type="ARBA" id="ARBA00023163"/>
    </source>
</evidence>
<dbReference type="CDD" id="cd12148">
    <property type="entry name" value="fungal_TF_MHR"/>
    <property type="match status" value="1"/>
</dbReference>
<evidence type="ECO:0000313" key="8">
    <source>
        <dbReference type="Proteomes" id="UP001251528"/>
    </source>
</evidence>
<gene>
    <name evidence="7" type="ORF">QQS21_004455</name>
</gene>
<evidence type="ECO:0000256" key="1">
    <source>
        <dbReference type="ARBA" id="ARBA00004123"/>
    </source>
</evidence>
<keyword evidence="5" id="KW-0539">Nucleus</keyword>
<feature type="domain" description="Xylanolytic transcriptional activator regulatory" evidence="6">
    <location>
        <begin position="117"/>
        <end position="351"/>
    </location>
</feature>
<keyword evidence="4" id="KW-0804">Transcription</keyword>
<evidence type="ECO:0000256" key="5">
    <source>
        <dbReference type="ARBA" id="ARBA00023242"/>
    </source>
</evidence>
<accession>A0AAJ0CRD8</accession>
<evidence type="ECO:0000259" key="6">
    <source>
        <dbReference type="Pfam" id="PF04082"/>
    </source>
</evidence>
<dbReference type="PANTHER" id="PTHR47338">
    <property type="entry name" value="ZN(II)2CYS6 TRANSCRIPTION FACTOR (EUROFUNG)-RELATED"/>
    <property type="match status" value="1"/>
</dbReference>
<dbReference type="GO" id="GO:0006351">
    <property type="term" value="P:DNA-templated transcription"/>
    <property type="evidence" value="ECO:0007669"/>
    <property type="project" value="InterPro"/>
</dbReference>
<name>A0AAJ0CRD8_9HYPO</name>
<evidence type="ECO:0000256" key="3">
    <source>
        <dbReference type="ARBA" id="ARBA00023015"/>
    </source>
</evidence>